<accession>B8JAI9</accession>
<sequence length="279" mass="30321">MDGMATAGLEAKLERILAEVRGSGGKVVALTGAGISAESGIPTFRGAEGYWVVGSRNYMPQEMATREMFEAAPDEVWRWYLYRFGVCRDARPNPGHEALVRLEAALGERFTLVTQNIDGLHRRAGSRRVFCIHGDAAYVRCAAECGVGLLDLPAMAPRRKDDPFTERERSQLSCPACGGWLRPHVLWFDEYYDEANYRMDSAVRAAEAADLLLVVGTSGATNLPMQIGRIAFHRGAALVDVNPEENPFAELAARSERGFFARGSACARLPGIVAALGAG</sequence>
<dbReference type="PANTHER" id="PTHR11085">
    <property type="entry name" value="NAD-DEPENDENT PROTEIN DEACYLASE SIRTUIN-5, MITOCHONDRIAL-RELATED"/>
    <property type="match status" value="1"/>
</dbReference>
<dbReference type="PROSITE" id="PS50305">
    <property type="entry name" value="SIRTUIN"/>
    <property type="match status" value="1"/>
</dbReference>
<dbReference type="InterPro" id="IPR003000">
    <property type="entry name" value="Sirtuin"/>
</dbReference>
<dbReference type="EC" id="2.3.1.286" evidence="1"/>
<dbReference type="GO" id="GO:0070403">
    <property type="term" value="F:NAD+ binding"/>
    <property type="evidence" value="ECO:0007669"/>
    <property type="project" value="InterPro"/>
</dbReference>
<dbReference type="GO" id="GO:0046872">
    <property type="term" value="F:metal ion binding"/>
    <property type="evidence" value="ECO:0007669"/>
    <property type="project" value="UniProtKB-KW"/>
</dbReference>
<dbReference type="Gene3D" id="3.40.50.1220">
    <property type="entry name" value="TPP-binding domain"/>
    <property type="match status" value="1"/>
</dbReference>
<evidence type="ECO:0000256" key="4">
    <source>
        <dbReference type="PROSITE-ProRule" id="PRU00236"/>
    </source>
</evidence>
<protein>
    <recommendedName>
        <fullName evidence="1">protein acetyllysine N-acetyltransferase</fullName>
        <ecNumber evidence="1">2.3.1.286</ecNumber>
    </recommendedName>
</protein>
<dbReference type="SUPFAM" id="SSF52467">
    <property type="entry name" value="DHS-like NAD/FAD-binding domain"/>
    <property type="match status" value="1"/>
</dbReference>
<feature type="binding site" evidence="4">
    <location>
        <position position="177"/>
    </location>
    <ligand>
        <name>Zn(2+)</name>
        <dbReference type="ChEBI" id="CHEBI:29105"/>
    </ligand>
</feature>
<reference evidence="6" key="1">
    <citation type="submission" date="2009-01" db="EMBL/GenBank/DDBJ databases">
        <title>Complete sequence of Anaeromyxobacter dehalogenans 2CP-1.</title>
        <authorList>
            <consortium name="US DOE Joint Genome Institute"/>
            <person name="Lucas S."/>
            <person name="Copeland A."/>
            <person name="Lapidus A."/>
            <person name="Glavina del Rio T."/>
            <person name="Dalin E."/>
            <person name="Tice H."/>
            <person name="Bruce D."/>
            <person name="Goodwin L."/>
            <person name="Pitluck S."/>
            <person name="Saunders E."/>
            <person name="Brettin T."/>
            <person name="Detter J.C."/>
            <person name="Han C."/>
            <person name="Larimer F."/>
            <person name="Land M."/>
            <person name="Hauser L."/>
            <person name="Kyrpides N."/>
            <person name="Ovchinnikova G."/>
            <person name="Beliaev A.S."/>
            <person name="Richardson P."/>
        </authorList>
    </citation>
    <scope>NUCLEOTIDE SEQUENCE</scope>
    <source>
        <strain evidence="6">2CP-1</strain>
    </source>
</reference>
<organism evidence="6 7">
    <name type="scientific">Anaeromyxobacter dehalogenans (strain ATCC BAA-258 / DSM 21875 / 2CP-1)</name>
    <dbReference type="NCBI Taxonomy" id="455488"/>
    <lineage>
        <taxon>Bacteria</taxon>
        <taxon>Pseudomonadati</taxon>
        <taxon>Myxococcota</taxon>
        <taxon>Myxococcia</taxon>
        <taxon>Myxococcales</taxon>
        <taxon>Cystobacterineae</taxon>
        <taxon>Anaeromyxobacteraceae</taxon>
        <taxon>Anaeromyxobacter</taxon>
    </lineage>
</organism>
<evidence type="ECO:0000259" key="5">
    <source>
        <dbReference type="PROSITE" id="PS50305"/>
    </source>
</evidence>
<name>B8JAI9_ANAD2</name>
<dbReference type="InterPro" id="IPR026591">
    <property type="entry name" value="Sirtuin_cat_small_dom_sf"/>
</dbReference>
<dbReference type="PANTHER" id="PTHR11085:SF4">
    <property type="entry name" value="NAD-DEPENDENT PROTEIN DEACYLASE"/>
    <property type="match status" value="1"/>
</dbReference>
<keyword evidence="3" id="KW-0520">NAD</keyword>
<feature type="domain" description="Deacetylase sirtuin-type" evidence="5">
    <location>
        <begin position="6"/>
        <end position="279"/>
    </location>
</feature>
<feature type="binding site" evidence="4">
    <location>
        <position position="145"/>
    </location>
    <ligand>
        <name>Zn(2+)</name>
        <dbReference type="ChEBI" id="CHEBI:29105"/>
    </ligand>
</feature>
<dbReference type="EMBL" id="CP001359">
    <property type="protein sequence ID" value="ACL67488.1"/>
    <property type="molecule type" value="Genomic_DNA"/>
</dbReference>
<keyword evidence="7" id="KW-1185">Reference proteome</keyword>
<dbReference type="Pfam" id="PF02146">
    <property type="entry name" value="SIR2"/>
    <property type="match status" value="1"/>
</dbReference>
<keyword evidence="2" id="KW-0808">Transferase</keyword>
<feature type="active site" description="Proton acceptor" evidence="4">
    <location>
        <position position="133"/>
    </location>
</feature>
<keyword evidence="4" id="KW-0862">Zinc</keyword>
<dbReference type="InterPro" id="IPR050134">
    <property type="entry name" value="NAD-dep_sirtuin_deacylases"/>
</dbReference>
<dbReference type="Proteomes" id="UP000007089">
    <property type="component" value="Chromosome"/>
</dbReference>
<evidence type="ECO:0000256" key="3">
    <source>
        <dbReference type="ARBA" id="ARBA00023027"/>
    </source>
</evidence>
<dbReference type="AlphaFoldDB" id="B8JAI9"/>
<feature type="binding site" evidence="4">
    <location>
        <position position="174"/>
    </location>
    <ligand>
        <name>Zn(2+)</name>
        <dbReference type="ChEBI" id="CHEBI:29105"/>
    </ligand>
</feature>
<dbReference type="HOGENOM" id="CLU_023643_3_1_7"/>
<dbReference type="KEGG" id="acp:A2cp1_4171"/>
<evidence type="ECO:0000256" key="1">
    <source>
        <dbReference type="ARBA" id="ARBA00012928"/>
    </source>
</evidence>
<dbReference type="InterPro" id="IPR029035">
    <property type="entry name" value="DHS-like_NAD/FAD-binding_dom"/>
</dbReference>
<keyword evidence="4" id="KW-0479">Metal-binding</keyword>
<evidence type="ECO:0000313" key="6">
    <source>
        <dbReference type="EMBL" id="ACL67488.1"/>
    </source>
</evidence>
<dbReference type="Gene3D" id="3.30.1600.10">
    <property type="entry name" value="SIR2/SIRT2 'Small Domain"/>
    <property type="match status" value="1"/>
</dbReference>
<dbReference type="InterPro" id="IPR026590">
    <property type="entry name" value="Ssirtuin_cat_dom"/>
</dbReference>
<dbReference type="GO" id="GO:0017136">
    <property type="term" value="F:histone deacetylase activity, NAD-dependent"/>
    <property type="evidence" value="ECO:0007669"/>
    <property type="project" value="TreeGrafter"/>
</dbReference>
<feature type="binding site" evidence="4">
    <location>
        <position position="141"/>
    </location>
    <ligand>
        <name>Zn(2+)</name>
        <dbReference type="ChEBI" id="CHEBI:29105"/>
    </ligand>
</feature>
<proteinExistence type="predicted"/>
<gene>
    <name evidence="6" type="ordered locus">A2cp1_4171</name>
</gene>
<evidence type="ECO:0000256" key="2">
    <source>
        <dbReference type="ARBA" id="ARBA00022679"/>
    </source>
</evidence>
<evidence type="ECO:0000313" key="7">
    <source>
        <dbReference type="Proteomes" id="UP000007089"/>
    </source>
</evidence>